<evidence type="ECO:0000313" key="3">
    <source>
        <dbReference type="Proteomes" id="UP001476798"/>
    </source>
</evidence>
<dbReference type="EMBL" id="JAHRIO010012829">
    <property type="protein sequence ID" value="MEQ2162906.1"/>
    <property type="molecule type" value="Genomic_DNA"/>
</dbReference>
<feature type="non-terminal residue" evidence="2">
    <location>
        <position position="1"/>
    </location>
</feature>
<name>A0ABV0MUU8_9TELE</name>
<protein>
    <submittedName>
        <fullName evidence="2">Uncharacterized protein</fullName>
    </submittedName>
</protein>
<comment type="caution">
    <text evidence="2">The sequence shown here is derived from an EMBL/GenBank/DDBJ whole genome shotgun (WGS) entry which is preliminary data.</text>
</comment>
<feature type="transmembrane region" description="Helical" evidence="1">
    <location>
        <begin position="49"/>
        <end position="68"/>
    </location>
</feature>
<evidence type="ECO:0000256" key="1">
    <source>
        <dbReference type="SAM" id="Phobius"/>
    </source>
</evidence>
<evidence type="ECO:0000313" key="2">
    <source>
        <dbReference type="EMBL" id="MEQ2162906.1"/>
    </source>
</evidence>
<reference evidence="2 3" key="1">
    <citation type="submission" date="2021-06" db="EMBL/GenBank/DDBJ databases">
        <authorList>
            <person name="Palmer J.M."/>
        </authorList>
    </citation>
    <scope>NUCLEOTIDE SEQUENCE [LARGE SCALE GENOMIC DNA]</scope>
    <source>
        <strain evidence="2 3">GA_2019</strain>
        <tissue evidence="2">Muscle</tissue>
    </source>
</reference>
<gene>
    <name evidence="2" type="ORF">GOODEAATRI_024814</name>
</gene>
<keyword evidence="1" id="KW-1133">Transmembrane helix</keyword>
<keyword evidence="3" id="KW-1185">Reference proteome</keyword>
<sequence>LCDIGILRRQNSICETIFVCNCYALNTNFIMRAPSTVFPLRFWSLYHSFYLFLSIFQSTCTFAICIRSRRVTPAANRRRGSAALKNEILRFLKPRYAYLLSRF</sequence>
<keyword evidence="1" id="KW-0472">Membrane</keyword>
<accession>A0ABV0MUU8</accession>
<proteinExistence type="predicted"/>
<organism evidence="2 3">
    <name type="scientific">Goodea atripinnis</name>
    <dbReference type="NCBI Taxonomy" id="208336"/>
    <lineage>
        <taxon>Eukaryota</taxon>
        <taxon>Metazoa</taxon>
        <taxon>Chordata</taxon>
        <taxon>Craniata</taxon>
        <taxon>Vertebrata</taxon>
        <taxon>Euteleostomi</taxon>
        <taxon>Actinopterygii</taxon>
        <taxon>Neopterygii</taxon>
        <taxon>Teleostei</taxon>
        <taxon>Neoteleostei</taxon>
        <taxon>Acanthomorphata</taxon>
        <taxon>Ovalentaria</taxon>
        <taxon>Atherinomorphae</taxon>
        <taxon>Cyprinodontiformes</taxon>
        <taxon>Goodeidae</taxon>
        <taxon>Goodea</taxon>
    </lineage>
</organism>
<keyword evidence="1" id="KW-0812">Transmembrane</keyword>
<dbReference type="Proteomes" id="UP001476798">
    <property type="component" value="Unassembled WGS sequence"/>
</dbReference>